<evidence type="ECO:0000313" key="1">
    <source>
        <dbReference type="EMBL" id="KKN01736.1"/>
    </source>
</evidence>
<dbReference type="EMBL" id="LAZR01005229">
    <property type="protein sequence ID" value="KKN01736.1"/>
    <property type="molecule type" value="Genomic_DNA"/>
</dbReference>
<comment type="caution">
    <text evidence="1">The sequence shown here is derived from an EMBL/GenBank/DDBJ whole genome shotgun (WGS) entry which is preliminary data.</text>
</comment>
<accession>A0A0F9PKY9</accession>
<proteinExistence type="predicted"/>
<dbReference type="AlphaFoldDB" id="A0A0F9PKY9"/>
<name>A0A0F9PKY9_9ZZZZ</name>
<protein>
    <submittedName>
        <fullName evidence="1">Uncharacterized protein</fullName>
    </submittedName>
</protein>
<sequence>MMKTKPIRHSSWPRNAQGGYKVISLPLRRKRHAGVRCYGDHQGSKCTPYDFSVHPPLPRAKLMRGLPGKKV</sequence>
<gene>
    <name evidence="1" type="ORF">LCGC14_1124620</name>
</gene>
<organism evidence="1">
    <name type="scientific">marine sediment metagenome</name>
    <dbReference type="NCBI Taxonomy" id="412755"/>
    <lineage>
        <taxon>unclassified sequences</taxon>
        <taxon>metagenomes</taxon>
        <taxon>ecological metagenomes</taxon>
    </lineage>
</organism>
<reference evidence="1" key="1">
    <citation type="journal article" date="2015" name="Nature">
        <title>Complex archaea that bridge the gap between prokaryotes and eukaryotes.</title>
        <authorList>
            <person name="Spang A."/>
            <person name="Saw J.H."/>
            <person name="Jorgensen S.L."/>
            <person name="Zaremba-Niedzwiedzka K."/>
            <person name="Martijn J."/>
            <person name="Lind A.E."/>
            <person name="van Eijk R."/>
            <person name="Schleper C."/>
            <person name="Guy L."/>
            <person name="Ettema T.J."/>
        </authorList>
    </citation>
    <scope>NUCLEOTIDE SEQUENCE</scope>
</reference>